<evidence type="ECO:0000313" key="15">
    <source>
        <dbReference type="Proteomes" id="UP000181884"/>
    </source>
</evidence>
<keyword evidence="8" id="KW-0067">ATP-binding</keyword>
<dbReference type="GO" id="GO:0005886">
    <property type="term" value="C:plasma membrane"/>
    <property type="evidence" value="ECO:0007669"/>
    <property type="project" value="UniProtKB-SubCell"/>
</dbReference>
<proteinExistence type="predicted"/>
<comment type="subcellular location">
    <subcellularLocation>
        <location evidence="1">Cell membrane</location>
        <topology evidence="1">Multi-pass membrane protein</topology>
    </subcellularLocation>
</comment>
<keyword evidence="7 14" id="KW-0418">Kinase</keyword>
<dbReference type="EMBL" id="JXKH01000004">
    <property type="protein sequence ID" value="OJG18471.1"/>
    <property type="molecule type" value="Genomic_DNA"/>
</dbReference>
<evidence type="ECO:0000256" key="12">
    <source>
        <dbReference type="SAM" id="Phobius"/>
    </source>
</evidence>
<evidence type="ECO:0000256" key="5">
    <source>
        <dbReference type="ARBA" id="ARBA00022692"/>
    </source>
</evidence>
<accession>A0A1L8RFB0</accession>
<dbReference type="InterPro" id="IPR010559">
    <property type="entry name" value="Sig_transdc_His_kin_internal"/>
</dbReference>
<feature type="transmembrane region" description="Helical" evidence="12">
    <location>
        <begin position="259"/>
        <end position="280"/>
    </location>
</feature>
<dbReference type="InterPro" id="IPR003594">
    <property type="entry name" value="HATPase_dom"/>
</dbReference>
<comment type="caution">
    <text evidence="14">The sequence shown here is derived from an EMBL/GenBank/DDBJ whole genome shotgun (WGS) entry which is preliminary data.</text>
</comment>
<keyword evidence="15" id="KW-1185">Reference proteome</keyword>
<evidence type="ECO:0000256" key="6">
    <source>
        <dbReference type="ARBA" id="ARBA00022741"/>
    </source>
</evidence>
<dbReference type="Pfam" id="PF06580">
    <property type="entry name" value="His_kinase"/>
    <property type="match status" value="1"/>
</dbReference>
<dbReference type="Pfam" id="PF02518">
    <property type="entry name" value="HATPase_c"/>
    <property type="match status" value="1"/>
</dbReference>
<keyword evidence="11 12" id="KW-0472">Membrane</keyword>
<keyword evidence="3" id="KW-0597">Phosphoprotein</keyword>
<evidence type="ECO:0000256" key="10">
    <source>
        <dbReference type="ARBA" id="ARBA00023012"/>
    </source>
</evidence>
<dbReference type="Gene3D" id="3.30.565.10">
    <property type="entry name" value="Histidine kinase-like ATPase, C-terminal domain"/>
    <property type="match status" value="1"/>
</dbReference>
<keyword evidence="10" id="KW-0902">Two-component regulatory system</keyword>
<keyword evidence="9 12" id="KW-1133">Transmembrane helix</keyword>
<evidence type="ECO:0000256" key="9">
    <source>
        <dbReference type="ARBA" id="ARBA00022989"/>
    </source>
</evidence>
<dbReference type="PROSITE" id="PS50885">
    <property type="entry name" value="HAMP"/>
    <property type="match status" value="1"/>
</dbReference>
<evidence type="ECO:0000256" key="8">
    <source>
        <dbReference type="ARBA" id="ARBA00022840"/>
    </source>
</evidence>
<evidence type="ECO:0000259" key="13">
    <source>
        <dbReference type="PROSITE" id="PS50885"/>
    </source>
</evidence>
<evidence type="ECO:0000256" key="1">
    <source>
        <dbReference type="ARBA" id="ARBA00004651"/>
    </source>
</evidence>
<keyword evidence="6" id="KW-0547">Nucleotide-binding</keyword>
<keyword evidence="5 12" id="KW-0812">Transmembrane</keyword>
<evidence type="ECO:0000256" key="3">
    <source>
        <dbReference type="ARBA" id="ARBA00022553"/>
    </source>
</evidence>
<evidence type="ECO:0000256" key="11">
    <source>
        <dbReference type="ARBA" id="ARBA00023136"/>
    </source>
</evidence>
<dbReference type="PANTHER" id="PTHR34220:SF11">
    <property type="entry name" value="SENSOR PROTEIN KINASE HPTS"/>
    <property type="match status" value="1"/>
</dbReference>
<reference evidence="14 15" key="1">
    <citation type="submission" date="2014-12" db="EMBL/GenBank/DDBJ databases">
        <title>Draft genome sequences of 29 type strains of Enterococci.</title>
        <authorList>
            <person name="Zhong Z."/>
            <person name="Sun Z."/>
            <person name="Liu W."/>
            <person name="Zhang W."/>
            <person name="Zhang H."/>
        </authorList>
    </citation>
    <scope>NUCLEOTIDE SEQUENCE [LARGE SCALE GENOMIC DNA]</scope>
    <source>
        <strain evidence="14 15">DSM 17029</strain>
    </source>
</reference>
<dbReference type="SUPFAM" id="SSF55874">
    <property type="entry name" value="ATPase domain of HSP90 chaperone/DNA topoisomerase II/histidine kinase"/>
    <property type="match status" value="1"/>
</dbReference>
<protein>
    <submittedName>
        <fullName evidence="14">Putative two-component sensor histidine kinase</fullName>
    </submittedName>
</protein>
<dbReference type="GO" id="GO:0005524">
    <property type="term" value="F:ATP binding"/>
    <property type="evidence" value="ECO:0007669"/>
    <property type="project" value="UniProtKB-KW"/>
</dbReference>
<sequence>MQTYSLLLATIILLTVAALCVYVTHSSQNTLDSQKNSVLYQLDTYVSNKNDAITNMVDELAGSPTKMENMRNYMSLRPDQYFDYISNIWSEYRADINFASSLRTLFSTYPDLEAVYLNLEEFDTYLKADRINLNGKQLAKPFPEVKGFHLMRVISDQYTGQTLGELYAVFSEDAALGNQRAALAENGLNAFIYDNAGSRIFTANHQVTTEEVRTLDERLQHDQSIQFLDKRYEVQQIEASSRTPIIILASRQVFWRKVLWYYAIILTIGLLLIGILLVILNRTFKRYTKQVDLIVEATQVVGDGNLKERIDTELVQAELHDIATAINFMISSLDRYIEDIYTLEIKQRDAHMRALQSQINPHFLYNTLEYIRMYALSRQQDELADVVYAFSALLRNNIDQSKTTTLEKEISFCEKYVFLYQMRYPDQFAYKLDVAPAISKTEIPKFIIQPLIENYFVHGIDYSRQDNAISVKAYQENGQIVIQVTDNGKGMSPDRLAEVQAKLEAPDVEMVQSIGLRNVHERLKSFYGDSYQMLITSTLGAGTQITLRFDPKEGFDV</sequence>
<dbReference type="Gene3D" id="6.10.340.10">
    <property type="match status" value="1"/>
</dbReference>
<dbReference type="PANTHER" id="PTHR34220">
    <property type="entry name" value="SENSOR HISTIDINE KINASE YPDA"/>
    <property type="match status" value="1"/>
</dbReference>
<evidence type="ECO:0000256" key="2">
    <source>
        <dbReference type="ARBA" id="ARBA00022475"/>
    </source>
</evidence>
<evidence type="ECO:0000256" key="7">
    <source>
        <dbReference type="ARBA" id="ARBA00022777"/>
    </source>
</evidence>
<dbReference type="InterPro" id="IPR036890">
    <property type="entry name" value="HATPase_C_sf"/>
</dbReference>
<keyword evidence="4" id="KW-0808">Transferase</keyword>
<dbReference type="SMART" id="SM00304">
    <property type="entry name" value="HAMP"/>
    <property type="match status" value="1"/>
</dbReference>
<name>A0A1L8RFB0_9ENTE</name>
<dbReference type="InterPro" id="IPR003660">
    <property type="entry name" value="HAMP_dom"/>
</dbReference>
<keyword evidence="2" id="KW-1003">Cell membrane</keyword>
<evidence type="ECO:0000313" key="14">
    <source>
        <dbReference type="EMBL" id="OJG18471.1"/>
    </source>
</evidence>
<evidence type="ECO:0000256" key="4">
    <source>
        <dbReference type="ARBA" id="ARBA00022679"/>
    </source>
</evidence>
<dbReference type="InterPro" id="IPR050640">
    <property type="entry name" value="Bact_2-comp_sensor_kinase"/>
</dbReference>
<dbReference type="Proteomes" id="UP000181884">
    <property type="component" value="Unassembled WGS sequence"/>
</dbReference>
<gene>
    <name evidence="14" type="ORF">RU97_GL001868</name>
</gene>
<organism evidence="14 15">
    <name type="scientific">Enterococcus canis</name>
    <dbReference type="NCBI Taxonomy" id="214095"/>
    <lineage>
        <taxon>Bacteria</taxon>
        <taxon>Bacillati</taxon>
        <taxon>Bacillota</taxon>
        <taxon>Bacilli</taxon>
        <taxon>Lactobacillales</taxon>
        <taxon>Enterococcaceae</taxon>
        <taxon>Enterococcus</taxon>
    </lineage>
</organism>
<dbReference type="GO" id="GO:0000155">
    <property type="term" value="F:phosphorelay sensor kinase activity"/>
    <property type="evidence" value="ECO:0007669"/>
    <property type="project" value="InterPro"/>
</dbReference>
<dbReference type="STRING" id="214095.RU97_GL001868"/>
<dbReference type="AlphaFoldDB" id="A0A1L8RFB0"/>
<feature type="domain" description="HAMP" evidence="13">
    <location>
        <begin position="285"/>
        <end position="338"/>
    </location>
</feature>